<dbReference type="Pfam" id="PF03737">
    <property type="entry name" value="RraA-like"/>
    <property type="match status" value="1"/>
</dbReference>
<organism evidence="1">
    <name type="scientific">marine metagenome</name>
    <dbReference type="NCBI Taxonomy" id="408172"/>
    <lineage>
        <taxon>unclassified sequences</taxon>
        <taxon>metagenomes</taxon>
        <taxon>ecological metagenomes</taxon>
    </lineage>
</organism>
<gene>
    <name evidence="1" type="ORF">METZ01_LOCUS114977</name>
</gene>
<sequence>MLVKWITGYPIFITCDGRSQGYMIVLPTEGRLLFLDGGKFMATFDMKPVEVSQEVLDSLKAIPTATIYNALRSFGSTFCVCEGIENYTPFTPGKERFAARARTLRFMPIRPDISDDKPGGIDSPEYIAMGRCGPGDVLVADIGGRVQDVVAGDVKLLQLAMNNADGVVIDGAIRDLDVLIDEKYDLTIYAKARSFHGNPSSLPAEENVQIQCGGALVRPGDVMVGDNDGVLVVPSWMAQAVLEWAVEHEGAENLVKDKIKAEGVAPGKYYPPTEETIKEWRKLNNR</sequence>
<accession>A0A381XD03</accession>
<name>A0A381XD03_9ZZZZ</name>
<dbReference type="EMBL" id="UINC01014589">
    <property type="protein sequence ID" value="SVA62123.1"/>
    <property type="molecule type" value="Genomic_DNA"/>
</dbReference>
<dbReference type="InterPro" id="IPR036704">
    <property type="entry name" value="RraA/RraA-like_sf"/>
</dbReference>
<dbReference type="PANTHER" id="PTHR33254">
    <property type="entry name" value="4-HYDROXY-4-METHYL-2-OXOGLUTARATE ALDOLASE 3-RELATED"/>
    <property type="match status" value="1"/>
</dbReference>
<dbReference type="SUPFAM" id="SSF89562">
    <property type="entry name" value="RraA-like"/>
    <property type="match status" value="1"/>
</dbReference>
<dbReference type="Gene3D" id="3.50.30.40">
    <property type="entry name" value="Ribonuclease E inhibitor RraA/RraA-like"/>
    <property type="match status" value="1"/>
</dbReference>
<dbReference type="PANTHER" id="PTHR33254:SF4">
    <property type="entry name" value="4-HYDROXY-4-METHYL-2-OXOGLUTARATE ALDOLASE 3-RELATED"/>
    <property type="match status" value="1"/>
</dbReference>
<protein>
    <submittedName>
        <fullName evidence="1">Uncharacterized protein</fullName>
    </submittedName>
</protein>
<reference evidence="1" key="1">
    <citation type="submission" date="2018-05" db="EMBL/GenBank/DDBJ databases">
        <authorList>
            <person name="Lanie J.A."/>
            <person name="Ng W.-L."/>
            <person name="Kazmierczak K.M."/>
            <person name="Andrzejewski T.M."/>
            <person name="Davidsen T.M."/>
            <person name="Wayne K.J."/>
            <person name="Tettelin H."/>
            <person name="Glass J.I."/>
            <person name="Rusch D."/>
            <person name="Podicherti R."/>
            <person name="Tsui H.-C.T."/>
            <person name="Winkler M.E."/>
        </authorList>
    </citation>
    <scope>NUCLEOTIDE SEQUENCE</scope>
</reference>
<dbReference type="InterPro" id="IPR005493">
    <property type="entry name" value="RraA/RraA-like"/>
</dbReference>
<dbReference type="AlphaFoldDB" id="A0A381XD03"/>
<proteinExistence type="predicted"/>
<evidence type="ECO:0000313" key="1">
    <source>
        <dbReference type="EMBL" id="SVA62123.1"/>
    </source>
</evidence>
<dbReference type="CDD" id="cd16841">
    <property type="entry name" value="RraA_family"/>
    <property type="match status" value="1"/>
</dbReference>